<dbReference type="SUPFAM" id="SSF53167">
    <property type="entry name" value="Purine and uridine phosphorylases"/>
    <property type="match status" value="1"/>
</dbReference>
<feature type="chain" id="PRO_5044883775" description="Nucleoside phosphorylase domain-containing protein" evidence="1">
    <location>
        <begin position="19"/>
        <end position="149"/>
    </location>
</feature>
<comment type="caution">
    <text evidence="3">The sequence shown here is derived from an EMBL/GenBank/DDBJ whole genome shotgun (WGS) entry which is preliminary data.</text>
</comment>
<dbReference type="Gene3D" id="3.40.50.1580">
    <property type="entry name" value="Nucleoside phosphorylase domain"/>
    <property type="match status" value="1"/>
</dbReference>
<protein>
    <recommendedName>
        <fullName evidence="2">Nucleoside phosphorylase domain-containing protein</fullName>
    </recommendedName>
</protein>
<evidence type="ECO:0000259" key="2">
    <source>
        <dbReference type="Pfam" id="PF01048"/>
    </source>
</evidence>
<dbReference type="PANTHER" id="PTHR21234:SF19">
    <property type="entry name" value="BARK STORAGE PROTEIN B-LIKE"/>
    <property type="match status" value="1"/>
</dbReference>
<accession>A0ABD2XT45</accession>
<keyword evidence="1" id="KW-0732">Signal</keyword>
<dbReference type="InterPro" id="IPR035994">
    <property type="entry name" value="Nucleoside_phosphorylase_sf"/>
</dbReference>
<dbReference type="Pfam" id="PF01048">
    <property type="entry name" value="PNP_UDP_1"/>
    <property type="match status" value="1"/>
</dbReference>
<evidence type="ECO:0000313" key="3">
    <source>
        <dbReference type="EMBL" id="KAL3498456.1"/>
    </source>
</evidence>
<dbReference type="AlphaFoldDB" id="A0ABD2XT45"/>
<evidence type="ECO:0000313" key="4">
    <source>
        <dbReference type="Proteomes" id="UP001630127"/>
    </source>
</evidence>
<dbReference type="EMBL" id="JBJUIK010000017">
    <property type="protein sequence ID" value="KAL3498456.1"/>
    <property type="molecule type" value="Genomic_DNA"/>
</dbReference>
<reference evidence="3 4" key="1">
    <citation type="submission" date="2024-11" db="EMBL/GenBank/DDBJ databases">
        <title>A near-complete genome assembly of Cinchona calisaya.</title>
        <authorList>
            <person name="Lian D.C."/>
            <person name="Zhao X.W."/>
            <person name="Wei L."/>
        </authorList>
    </citation>
    <scope>NUCLEOTIDE SEQUENCE [LARGE SCALE GENOMIC DNA]</scope>
    <source>
        <tissue evidence="3">Nenye</tissue>
    </source>
</reference>
<keyword evidence="4" id="KW-1185">Reference proteome</keyword>
<organism evidence="3 4">
    <name type="scientific">Cinchona calisaya</name>
    <dbReference type="NCBI Taxonomy" id="153742"/>
    <lineage>
        <taxon>Eukaryota</taxon>
        <taxon>Viridiplantae</taxon>
        <taxon>Streptophyta</taxon>
        <taxon>Embryophyta</taxon>
        <taxon>Tracheophyta</taxon>
        <taxon>Spermatophyta</taxon>
        <taxon>Magnoliopsida</taxon>
        <taxon>eudicotyledons</taxon>
        <taxon>Gunneridae</taxon>
        <taxon>Pentapetalae</taxon>
        <taxon>asterids</taxon>
        <taxon>lamiids</taxon>
        <taxon>Gentianales</taxon>
        <taxon>Rubiaceae</taxon>
        <taxon>Cinchonoideae</taxon>
        <taxon>Cinchoneae</taxon>
        <taxon>Cinchona</taxon>
    </lineage>
</organism>
<feature type="signal peptide" evidence="1">
    <location>
        <begin position="1"/>
        <end position="18"/>
    </location>
</feature>
<feature type="domain" description="Nucleoside phosphorylase" evidence="2">
    <location>
        <begin position="46"/>
        <end position="140"/>
    </location>
</feature>
<dbReference type="PANTHER" id="PTHR21234">
    <property type="entry name" value="PURINE NUCLEOSIDE PHOSPHORYLASE"/>
    <property type="match status" value="1"/>
</dbReference>
<dbReference type="InterPro" id="IPR000845">
    <property type="entry name" value="Nucleoside_phosphorylase_d"/>
</dbReference>
<gene>
    <name evidence="3" type="ORF">ACH5RR_041188</name>
</gene>
<proteinExistence type="predicted"/>
<name>A0ABD2XT45_9GENT</name>
<dbReference type="Proteomes" id="UP001630127">
    <property type="component" value="Unassembled WGS sequence"/>
</dbReference>
<sequence>MRGRVLSIFLATPVSILSLEVEVTNAYLHGKTRVLIDYANMNGPYLGIVVPNLYEMNPLLQHPSYKANKFVIEFQGRKFRFGTIGNRKAILVITGLGVINAGITMQLVLALFDVNTVVHYGIAMNANSSLSIGDVTIVRYWAYTGLWNW</sequence>
<evidence type="ECO:0000256" key="1">
    <source>
        <dbReference type="SAM" id="SignalP"/>
    </source>
</evidence>